<keyword evidence="5 7" id="KW-1133">Transmembrane helix</keyword>
<comment type="similarity">
    <text evidence="7">Belongs to the binding-protein-dependent transport system permease family.</text>
</comment>
<keyword evidence="2 7" id="KW-0813">Transport</keyword>
<dbReference type="Pfam" id="PF00528">
    <property type="entry name" value="BPD_transp_1"/>
    <property type="match status" value="1"/>
</dbReference>
<feature type="domain" description="ABC transmembrane type-1" evidence="8">
    <location>
        <begin position="65"/>
        <end position="285"/>
    </location>
</feature>
<comment type="caution">
    <text evidence="9">The sequence shown here is derived from an EMBL/GenBank/DDBJ whole genome shotgun (WGS) entry which is preliminary data.</text>
</comment>
<gene>
    <name evidence="9" type="ORF">ODE01S_04840</name>
</gene>
<dbReference type="Gene3D" id="1.10.3720.10">
    <property type="entry name" value="MetI-like"/>
    <property type="match status" value="1"/>
</dbReference>
<dbReference type="OrthoDB" id="9779462at2"/>
<evidence type="ECO:0000256" key="3">
    <source>
        <dbReference type="ARBA" id="ARBA00022475"/>
    </source>
</evidence>
<keyword evidence="4 7" id="KW-0812">Transmembrane</keyword>
<sequence>MRIRPKPAWLGLAPSLVVLAVFGLYPFVEVVRFSTWDWSGLSAPRAVGLANYRELLGDPAFWHSLQVTLAFAAITLPSFLVLSLLVAFALEGQPYERWVKGLLFLPGLVTLSAAAVSWYTLLSPEYGALQTLLYALVPEDSPLAAWLVVPAWDREPFWALLLVVAFTLWRYLGYGVLVVSASLKGIPRSLLEAAWVDGATPRQAVRYVTLPLLRPAVTFLLVVGTILTLQSYVAVFLLTRGGPFGGTRVLGYFIYEVGFEQYRLGYAAAATIVLLLLTLGLAYAQARFMEER</sequence>
<dbReference type="PROSITE" id="PS50928">
    <property type="entry name" value="ABC_TM1"/>
    <property type="match status" value="1"/>
</dbReference>
<protein>
    <submittedName>
        <fullName evidence="9">Sugar ABC transporter permease</fullName>
    </submittedName>
</protein>
<evidence type="ECO:0000256" key="6">
    <source>
        <dbReference type="ARBA" id="ARBA00023136"/>
    </source>
</evidence>
<dbReference type="CDD" id="cd06261">
    <property type="entry name" value="TM_PBP2"/>
    <property type="match status" value="1"/>
</dbReference>
<dbReference type="GO" id="GO:0055085">
    <property type="term" value="P:transmembrane transport"/>
    <property type="evidence" value="ECO:0007669"/>
    <property type="project" value="InterPro"/>
</dbReference>
<dbReference type="GO" id="GO:0005886">
    <property type="term" value="C:plasma membrane"/>
    <property type="evidence" value="ECO:0007669"/>
    <property type="project" value="UniProtKB-SubCell"/>
</dbReference>
<feature type="transmembrane region" description="Helical" evidence="7">
    <location>
        <begin position="7"/>
        <end position="28"/>
    </location>
</feature>
<reference evidence="9 10" key="1">
    <citation type="submission" date="2019-07" db="EMBL/GenBank/DDBJ databases">
        <title>Whole genome shotgun sequence of Oceanithermus desulfurans NBRC 100063.</title>
        <authorList>
            <person name="Hosoyama A."/>
            <person name="Uohara A."/>
            <person name="Ohji S."/>
            <person name="Ichikawa N."/>
        </authorList>
    </citation>
    <scope>NUCLEOTIDE SEQUENCE [LARGE SCALE GENOMIC DNA]</scope>
    <source>
        <strain evidence="9 10">NBRC 100063</strain>
    </source>
</reference>
<evidence type="ECO:0000256" key="5">
    <source>
        <dbReference type="ARBA" id="ARBA00022989"/>
    </source>
</evidence>
<dbReference type="SUPFAM" id="SSF161098">
    <property type="entry name" value="MetI-like"/>
    <property type="match status" value="1"/>
</dbReference>
<evidence type="ECO:0000256" key="2">
    <source>
        <dbReference type="ARBA" id="ARBA00022448"/>
    </source>
</evidence>
<keyword evidence="3" id="KW-1003">Cell membrane</keyword>
<evidence type="ECO:0000313" key="10">
    <source>
        <dbReference type="Proteomes" id="UP000321827"/>
    </source>
</evidence>
<feature type="transmembrane region" description="Helical" evidence="7">
    <location>
        <begin position="69"/>
        <end position="90"/>
    </location>
</feature>
<accession>A0A511RHD3</accession>
<evidence type="ECO:0000313" key="9">
    <source>
        <dbReference type="EMBL" id="GEM89050.1"/>
    </source>
</evidence>
<evidence type="ECO:0000256" key="1">
    <source>
        <dbReference type="ARBA" id="ARBA00004651"/>
    </source>
</evidence>
<dbReference type="InterPro" id="IPR051393">
    <property type="entry name" value="ABC_transporter_permease"/>
</dbReference>
<dbReference type="AlphaFoldDB" id="A0A511RHD3"/>
<evidence type="ECO:0000256" key="4">
    <source>
        <dbReference type="ARBA" id="ARBA00022692"/>
    </source>
</evidence>
<dbReference type="PANTHER" id="PTHR30193:SF37">
    <property type="entry name" value="INNER MEMBRANE ABC TRANSPORTER PERMEASE PROTEIN YCJO"/>
    <property type="match status" value="1"/>
</dbReference>
<evidence type="ECO:0000256" key="7">
    <source>
        <dbReference type="RuleBase" id="RU363032"/>
    </source>
</evidence>
<feature type="transmembrane region" description="Helical" evidence="7">
    <location>
        <begin position="157"/>
        <end position="179"/>
    </location>
</feature>
<dbReference type="PANTHER" id="PTHR30193">
    <property type="entry name" value="ABC TRANSPORTER PERMEASE PROTEIN"/>
    <property type="match status" value="1"/>
</dbReference>
<dbReference type="EMBL" id="BJXN01000003">
    <property type="protein sequence ID" value="GEM89050.1"/>
    <property type="molecule type" value="Genomic_DNA"/>
</dbReference>
<dbReference type="Proteomes" id="UP000321827">
    <property type="component" value="Unassembled WGS sequence"/>
</dbReference>
<feature type="transmembrane region" description="Helical" evidence="7">
    <location>
        <begin position="264"/>
        <end position="284"/>
    </location>
</feature>
<organism evidence="9 10">
    <name type="scientific">Oceanithermus desulfurans NBRC 100063</name>
    <dbReference type="NCBI Taxonomy" id="1227550"/>
    <lineage>
        <taxon>Bacteria</taxon>
        <taxon>Thermotogati</taxon>
        <taxon>Deinococcota</taxon>
        <taxon>Deinococci</taxon>
        <taxon>Thermales</taxon>
        <taxon>Thermaceae</taxon>
        <taxon>Oceanithermus</taxon>
    </lineage>
</organism>
<feature type="transmembrane region" description="Helical" evidence="7">
    <location>
        <begin position="216"/>
        <end position="238"/>
    </location>
</feature>
<keyword evidence="6 7" id="KW-0472">Membrane</keyword>
<proteinExistence type="inferred from homology"/>
<dbReference type="InterPro" id="IPR000515">
    <property type="entry name" value="MetI-like"/>
</dbReference>
<comment type="subcellular location">
    <subcellularLocation>
        <location evidence="1 7">Cell membrane</location>
        <topology evidence="1 7">Multi-pass membrane protein</topology>
    </subcellularLocation>
</comment>
<evidence type="ECO:0000259" key="8">
    <source>
        <dbReference type="PROSITE" id="PS50928"/>
    </source>
</evidence>
<feature type="transmembrane region" description="Helical" evidence="7">
    <location>
        <begin position="102"/>
        <end position="121"/>
    </location>
</feature>
<dbReference type="InterPro" id="IPR035906">
    <property type="entry name" value="MetI-like_sf"/>
</dbReference>
<name>A0A511RHD3_9DEIN</name>